<dbReference type="InterPro" id="IPR049900">
    <property type="entry name" value="PKS_mFAS_DH"/>
</dbReference>
<dbReference type="InterPro" id="IPR055123">
    <property type="entry name" value="SpnB-like_Rossmann"/>
</dbReference>
<evidence type="ECO:0000256" key="6">
    <source>
        <dbReference type="ARBA" id="ARBA00023268"/>
    </source>
</evidence>
<dbReference type="RefSeq" id="WP_246127005.1">
    <property type="nucleotide sequence ID" value="NZ_BIFH01000028.1"/>
</dbReference>
<dbReference type="Pfam" id="PF08659">
    <property type="entry name" value="KR"/>
    <property type="match status" value="1"/>
</dbReference>
<dbReference type="Proteomes" id="UP000286931">
    <property type="component" value="Unassembled WGS sequence"/>
</dbReference>
<keyword evidence="3" id="KW-0597">Phosphoprotein</keyword>
<dbReference type="Pfam" id="PF21089">
    <property type="entry name" value="PKS_DH_N"/>
    <property type="match status" value="1"/>
</dbReference>
<dbReference type="PANTHER" id="PTHR43775">
    <property type="entry name" value="FATTY ACID SYNTHASE"/>
    <property type="match status" value="1"/>
</dbReference>
<dbReference type="Pfam" id="PF22621">
    <property type="entry name" value="CurL-like_PKS_C"/>
    <property type="match status" value="1"/>
</dbReference>
<evidence type="ECO:0000256" key="8">
    <source>
        <dbReference type="PROSITE-ProRule" id="PRU01363"/>
    </source>
</evidence>
<dbReference type="PROSITE" id="PS00012">
    <property type="entry name" value="PHOSPHOPANTETHEINE"/>
    <property type="match status" value="2"/>
</dbReference>
<dbReference type="Pfam" id="PF00698">
    <property type="entry name" value="Acyl_transf_1"/>
    <property type="match status" value="2"/>
</dbReference>
<dbReference type="GO" id="GO:0033068">
    <property type="term" value="P:macrolide biosynthetic process"/>
    <property type="evidence" value="ECO:0007669"/>
    <property type="project" value="UniProtKB-ARBA"/>
</dbReference>
<organism evidence="13 14">
    <name type="scientific">Embleya hyalina</name>
    <dbReference type="NCBI Taxonomy" id="516124"/>
    <lineage>
        <taxon>Bacteria</taxon>
        <taxon>Bacillati</taxon>
        <taxon>Actinomycetota</taxon>
        <taxon>Actinomycetes</taxon>
        <taxon>Kitasatosporales</taxon>
        <taxon>Streptomycetaceae</taxon>
        <taxon>Embleya</taxon>
    </lineage>
</organism>
<evidence type="ECO:0000256" key="1">
    <source>
        <dbReference type="ARBA" id="ARBA00004792"/>
    </source>
</evidence>
<dbReference type="Pfam" id="PF16197">
    <property type="entry name" value="KAsynt_C_assoc"/>
    <property type="match status" value="2"/>
</dbReference>
<evidence type="ECO:0000256" key="9">
    <source>
        <dbReference type="SAM" id="MobiDB-lite"/>
    </source>
</evidence>
<dbReference type="InterPro" id="IPR016036">
    <property type="entry name" value="Malonyl_transacylase_ACP-bd"/>
</dbReference>
<dbReference type="Pfam" id="PF00109">
    <property type="entry name" value="ketoacyl-synt"/>
    <property type="match status" value="2"/>
</dbReference>
<evidence type="ECO:0000256" key="3">
    <source>
        <dbReference type="ARBA" id="ARBA00022553"/>
    </source>
</evidence>
<keyword evidence="7" id="KW-0012">Acyltransferase</keyword>
<dbReference type="Gene3D" id="3.30.70.3290">
    <property type="match status" value="2"/>
</dbReference>
<dbReference type="InterPro" id="IPR020807">
    <property type="entry name" value="PKS_DH"/>
</dbReference>
<dbReference type="SMART" id="SM00827">
    <property type="entry name" value="PKS_AT"/>
    <property type="match status" value="2"/>
</dbReference>
<dbReference type="FunFam" id="3.40.366.10:FF:000002">
    <property type="entry name" value="Probable polyketide synthase 2"/>
    <property type="match status" value="2"/>
</dbReference>
<dbReference type="PANTHER" id="PTHR43775:SF37">
    <property type="entry name" value="SI:DKEY-61P9.11"/>
    <property type="match status" value="1"/>
</dbReference>
<dbReference type="Gene3D" id="3.10.129.110">
    <property type="entry name" value="Polyketide synthase dehydratase"/>
    <property type="match status" value="1"/>
</dbReference>
<dbReference type="InterPro" id="IPR006162">
    <property type="entry name" value="Ppantetheine_attach_site"/>
</dbReference>
<keyword evidence="4" id="KW-0808">Transferase</keyword>
<evidence type="ECO:0000256" key="4">
    <source>
        <dbReference type="ARBA" id="ARBA00022679"/>
    </source>
</evidence>
<evidence type="ECO:0000256" key="5">
    <source>
        <dbReference type="ARBA" id="ARBA00023194"/>
    </source>
</evidence>
<feature type="active site" description="Proton acceptor; for dehydratase activity" evidence="8">
    <location>
        <position position="2096"/>
    </location>
</feature>
<dbReference type="SMART" id="SM01294">
    <property type="entry name" value="PKS_PP_betabranch"/>
    <property type="match status" value="2"/>
</dbReference>
<feature type="region of interest" description="N-terminal hotdog fold" evidence="8">
    <location>
        <begin position="2064"/>
        <end position="2187"/>
    </location>
</feature>
<dbReference type="InterPro" id="IPR036736">
    <property type="entry name" value="ACP-like_sf"/>
</dbReference>
<comment type="caution">
    <text evidence="13">The sequence shown here is derived from an EMBL/GenBank/DDBJ whole genome shotgun (WGS) entry which is preliminary data.</text>
</comment>
<dbReference type="InterPro" id="IPR057326">
    <property type="entry name" value="KR_dom"/>
</dbReference>
<feature type="domain" description="Ketosynthase family 3 (KS3)" evidence="11">
    <location>
        <begin position="995"/>
        <end position="1421"/>
    </location>
</feature>
<dbReference type="Pfam" id="PF02801">
    <property type="entry name" value="Ketoacyl-synt_C"/>
    <property type="match status" value="2"/>
</dbReference>
<evidence type="ECO:0000256" key="2">
    <source>
        <dbReference type="ARBA" id="ARBA00022450"/>
    </source>
</evidence>
<dbReference type="InterPro" id="IPR042104">
    <property type="entry name" value="PKS_dehydratase_sf"/>
</dbReference>
<keyword evidence="5" id="KW-0045">Antibiotic biosynthesis</keyword>
<dbReference type="EMBL" id="BIFH01000028">
    <property type="protein sequence ID" value="GCD98559.1"/>
    <property type="molecule type" value="Genomic_DNA"/>
</dbReference>
<dbReference type="GO" id="GO:0031177">
    <property type="term" value="F:phosphopantetheine binding"/>
    <property type="evidence" value="ECO:0007669"/>
    <property type="project" value="InterPro"/>
</dbReference>
<dbReference type="InterPro" id="IPR036291">
    <property type="entry name" value="NAD(P)-bd_dom_sf"/>
</dbReference>
<dbReference type="Pfam" id="PF22953">
    <property type="entry name" value="SpnB_Rossmann"/>
    <property type="match status" value="1"/>
</dbReference>
<protein>
    <submittedName>
        <fullName evidence="13">Polyketide synthase</fullName>
    </submittedName>
</protein>
<dbReference type="FunFam" id="1.10.1200.10:FF:000007">
    <property type="entry name" value="Probable polyketide synthase pks17"/>
    <property type="match status" value="1"/>
</dbReference>
<gene>
    <name evidence="13" type="ORF">EHYA_06269</name>
</gene>
<dbReference type="SUPFAM" id="SSF52151">
    <property type="entry name" value="FabD/lysophospholipase-like"/>
    <property type="match status" value="2"/>
</dbReference>
<dbReference type="PROSITE" id="PS50075">
    <property type="entry name" value="CARRIER"/>
    <property type="match status" value="2"/>
</dbReference>
<dbReference type="InterPro" id="IPR049551">
    <property type="entry name" value="PKS_DH_C"/>
</dbReference>
<feature type="domain" description="Ketosynthase family 3 (KS3)" evidence="11">
    <location>
        <begin position="1"/>
        <end position="420"/>
    </location>
</feature>
<evidence type="ECO:0000313" key="14">
    <source>
        <dbReference type="Proteomes" id="UP000286931"/>
    </source>
</evidence>
<dbReference type="GO" id="GO:0004315">
    <property type="term" value="F:3-oxoacyl-[acyl-carrier-protein] synthase activity"/>
    <property type="evidence" value="ECO:0007669"/>
    <property type="project" value="InterPro"/>
</dbReference>
<dbReference type="GO" id="GO:0006633">
    <property type="term" value="P:fatty acid biosynthetic process"/>
    <property type="evidence" value="ECO:0007669"/>
    <property type="project" value="InterPro"/>
</dbReference>
<dbReference type="InterPro" id="IPR020841">
    <property type="entry name" value="PKS_Beta-ketoAc_synthase_dom"/>
</dbReference>
<dbReference type="InterPro" id="IPR020806">
    <property type="entry name" value="PKS_PP-bd"/>
</dbReference>
<dbReference type="CDD" id="cd08956">
    <property type="entry name" value="KR_3_FAS_SDR_x"/>
    <property type="match status" value="1"/>
</dbReference>
<dbReference type="InterPro" id="IPR016039">
    <property type="entry name" value="Thiolase-like"/>
</dbReference>
<dbReference type="InterPro" id="IPR049552">
    <property type="entry name" value="PKS_DH_N"/>
</dbReference>
<dbReference type="InterPro" id="IPR013968">
    <property type="entry name" value="PKS_KR"/>
</dbReference>
<dbReference type="GO" id="GO:0004312">
    <property type="term" value="F:fatty acid synthase activity"/>
    <property type="evidence" value="ECO:0007669"/>
    <property type="project" value="TreeGrafter"/>
</dbReference>
<dbReference type="Pfam" id="PF14765">
    <property type="entry name" value="PS-DH"/>
    <property type="match status" value="1"/>
</dbReference>
<name>A0A401YVF4_9ACTN</name>
<dbReference type="InterPro" id="IPR014030">
    <property type="entry name" value="Ketoacyl_synth_N"/>
</dbReference>
<dbReference type="CDD" id="cd00833">
    <property type="entry name" value="PKS"/>
    <property type="match status" value="2"/>
</dbReference>
<dbReference type="InterPro" id="IPR014043">
    <property type="entry name" value="Acyl_transferase_dom"/>
</dbReference>
<dbReference type="SUPFAM" id="SSF55048">
    <property type="entry name" value="Probable ACP-binding domain of malonyl-CoA ACP transacylase"/>
    <property type="match status" value="2"/>
</dbReference>
<dbReference type="PROSITE" id="PS00606">
    <property type="entry name" value="KS3_1"/>
    <property type="match status" value="1"/>
</dbReference>
<evidence type="ECO:0000259" key="11">
    <source>
        <dbReference type="PROSITE" id="PS52004"/>
    </source>
</evidence>
<dbReference type="InterPro" id="IPR009081">
    <property type="entry name" value="PP-bd_ACP"/>
</dbReference>
<keyword evidence="14" id="KW-1185">Reference proteome</keyword>
<evidence type="ECO:0000259" key="12">
    <source>
        <dbReference type="PROSITE" id="PS52019"/>
    </source>
</evidence>
<reference evidence="13 14" key="1">
    <citation type="submission" date="2018-12" db="EMBL/GenBank/DDBJ databases">
        <title>Draft genome sequence of Embleya hyalina NBRC 13850T.</title>
        <authorList>
            <person name="Komaki H."/>
            <person name="Hosoyama A."/>
            <person name="Kimura A."/>
            <person name="Ichikawa N."/>
            <person name="Tamura T."/>
        </authorList>
    </citation>
    <scope>NUCLEOTIDE SEQUENCE [LARGE SCALE GENOMIC DNA]</scope>
    <source>
        <strain evidence="13 14">NBRC 13850</strain>
    </source>
</reference>
<feature type="compositionally biased region" description="Gly residues" evidence="9">
    <location>
        <begin position="1463"/>
        <end position="1482"/>
    </location>
</feature>
<dbReference type="Gene3D" id="3.40.50.720">
    <property type="entry name" value="NAD(P)-binding Rossmann-like Domain"/>
    <property type="match status" value="1"/>
</dbReference>
<feature type="region of interest" description="C-terminal hotdog fold" evidence="8">
    <location>
        <begin position="2198"/>
        <end position="2332"/>
    </location>
</feature>
<evidence type="ECO:0000313" key="13">
    <source>
        <dbReference type="EMBL" id="GCD98559.1"/>
    </source>
</evidence>
<feature type="region of interest" description="Disordered" evidence="9">
    <location>
        <begin position="1421"/>
        <end position="1590"/>
    </location>
</feature>
<keyword evidence="6" id="KW-0511">Multifunctional enzyme</keyword>
<feature type="region of interest" description="Disordered" evidence="9">
    <location>
        <begin position="1666"/>
        <end position="1688"/>
    </location>
</feature>
<dbReference type="PROSITE" id="PS52004">
    <property type="entry name" value="KS3_2"/>
    <property type="match status" value="2"/>
</dbReference>
<dbReference type="InterPro" id="IPR032821">
    <property type="entry name" value="PKS_assoc"/>
</dbReference>
<dbReference type="InterPro" id="IPR014031">
    <property type="entry name" value="Ketoacyl_synth_C"/>
</dbReference>
<dbReference type="Pfam" id="PF00550">
    <property type="entry name" value="PP-binding"/>
    <property type="match status" value="2"/>
</dbReference>
<dbReference type="SUPFAM" id="SSF47336">
    <property type="entry name" value="ACP-like"/>
    <property type="match status" value="2"/>
</dbReference>
<dbReference type="InterPro" id="IPR050091">
    <property type="entry name" value="PKS_NRPS_Biosynth_Enz"/>
</dbReference>
<dbReference type="SMART" id="SM00822">
    <property type="entry name" value="PKS_KR"/>
    <property type="match status" value="1"/>
</dbReference>
<feature type="active site" description="Proton donor; for dehydratase activity" evidence="8">
    <location>
        <position position="2259"/>
    </location>
</feature>
<sequence length="2919" mass="302440">MRRIAVVGLACRLPGAGDGRAFWRLLRDGTDAIREAPEDRLRGAEPPHRIGGFVADIDRFDAAFFGVSPREAAAMDPQQRLMLELAWEALEDARIVPASLAGGDTGVFVGVMWDDYAALQDRLGTAGIDRHTMTGTRRSIIANRVSHHLGLRGPSLAVDTAQSSSLVAVHLACESLRRGECTTAVAGGVNLNILAETTLGAARFGGLSPDGRCHTFDARANGFVRGEGGGAVVLKPLNAALADGDDIYCVITGGAMNNDGAGEGAHAGLTVPSRSAQEDVVRRAYRRAGVTRRAVQYVELHGSGTKVGDPIEAAALGAALGGRVRRPGAPLRVGSVKTNIGHLEGAGGIAGLLKVALSIRHRMLPPSLHFVAPPPEIPLDDLGLRVQTATTPWPRPDRPLVAGVSSFGMGGTNCHLVLTEAPLPLSRIGFAIGRPAEAGAVAWPIAGRTAAALRGQADRLSAFLADEVVSRAADIGRSLATTRTSFRHRAVVVGADSAELRRRLSEFAAGAAVAGVVEGQAAATGKVVFVFPGQGAQWVGMALELIESVPEFAASMRDCEQAFAPHVDWSLREVLGDPTALERVDVVQPALFAVMVSLARLWRSCGVEPAAVVGHSQGEIAAACVAGALSLDDAARVVTLRSRALCELSGAGAMVSVLRSAEAVRERIAEYDGAVSIAAANGPSSVVLSGEPDALDALIARWTEEGVETRRIAVDYASHSAQVERIRERLHSVLDGIRPMPSSVPFYSTVTGDVLDTTELDAAYWYRNLRRTVELERATGALIRDGHGVFVECSPHPVLLPALRDTMEQGGTGSGVVAGSLRRGEGGPARFLTSLAELHVRGVQVDWPRVFALRDARTVALPTYAFQRERHWLTESAVRAVVPDAEPAVTGPTGVAAVTPAGPEMLGLVRSIVAVVLGYSGGDSVDPDSTFKDLGVDSLSSVELRDRLGAATGLVLPAGLLFGYPTAAELADHLRQSAADEQPSAETAGPAPVLDEPIAIVGMACRLPGGVASPEDLWRLVTEGTDAVTEFPDNRGWDLDRLHDADPDRAGTSHTRRGGFLHDADLFDPEFFGISPREALAMDPQQRLLLETSWEALERAGIDPVGRRGTTVGVFVGAMAQDYGPRLHAAHAESDGYRLTGSTISVASGRIAYTLGLQGPAVTVDTACSSSLVALHLAAQALRAGECSLALAGGVAVMSGPGMFVEFSRQRGLAEDGRCKAFSAGADGTGWAEGAGIVVLQRLSDARRDGHRVLAVVRGSAINQDGASNGLTAPNGRAQERVIRRALAGAGLATTDVDVVEAHGTGTTLGDPIEADALAATYGRGRTADRPLLLGSLKSNIGHAQAAAGVAGVIKTVQALRHGVVPRTLHADEPSPHVDWAGGGLELVTATREWPSTGRPRRAAVSSFGISGTNAHVIIEQADPAPGTDPGPEPERTRSARSAHAPEPLPGGPESGCAASGPERGGPEPGCGASGSERGGPESGCVASVPERGGPESGCVASVPERGGPESGCVASVPERGGPESGCVASVPERGGPEPGCAASGPERGGPEPRSGASERERGGSEIGSGASGPVCRGPEPAASGLAHGAPGASCAPVVSWVLSASSEDALAAQADALLAFVDAHPDANPADVGFSLATSRSGLPYRAAVITADPAARRRGLSTLATGADTPTPVVAPPPRPSLATRAGTPTLVRGSARASGGVVFVFPGQGSQWIGMATELLDDAPVFARSMRACSEALAPHVDWDLFDVLRDPAALERVDVVQPVLFAVMVSLAALWRSYGVEPAAVVGHSQGEIAAACVAGALDLADAARVVALRSRAILALSGAGGMVSVAQSEDAVAERLRRHAGRLSTAVVNGPGSVVVSGDVDALEELIAECEAAGVRVKRLPVDYASHSAQVAVIADELAKVLADTAPRPATIPFYSTVTAGPLDTTALDAGYWYRNLREQVRFAETVDVLAERGHSLFVEVSPHPVLTAAIEDVAEHAMAVGSLRRDEDGIARFLTSLAEAYVRGAAPDWRAVFPDARRIDVPTTVFRRRRFWLEPTPDGDAADVAAAGLGAAGHPLLGAVIELPDSGGVLLTGQLSRRAQPWLLDHGLGDTVLVPGTAFVELAIRAGDEVGCDRLVELTCEVPLVLPAHGGVDLRVTVDEPDGSGRRALAVHARPADGSGGWTRHASGSLDHGPVEEFDLTAWPPPGAVAVDWDGGYGRWTELGYHYGPAFQGLRAWWRRGTEIFAEVALPPGIAADAGRFGLHPALLDAALHAAVGDAPDTRLPFSWQGVSLRAGGAAALRVWIRPDGADTVTLRLADGTGAPVASVESLALRSIPAGMPIAGPADALFRVDWIEARPPEATPATGPWALIGTDDLGLGGPIHPDLDTLAAAGPVPDLVLAPLTGEPTAAGAHAVAGRALRLIQDWLADERCAASRLVLLTRDAMVVESTEAAATGMAGAGVWGMVRSAQREHPDRFVVVDLDGHEASTTALPLALAGAEPQLALREGRPLIPRLARVTGTSAPRPDLAAGTVLITGGTGTLGALFARHLVAHYGVTRLLLAGRRGPNTPGTAELVAELAESGAAATVVGCDIADRDALAALLASIPAEHPLTGVVHAAGLLDDSVIEAMRPEQLARVLRPKVDAALNLHELTRELDLSMFVLFSSVAGILGLPGQANYAAANTFLDTLAQHRAAHGLPALSLAWGLWAQPGGMTGRLADTDLSRLRRAGVAPLTSADGLALFDGAISTGAPLLVPARIDQAAIHAQGPVPALLRGVIRERVRRTEAAGGTTAEVASLADRLAAMPDADRAEALLGLVREHTATVLAHGTPGTITPDRTFKELGFDSLTAVDLRNRLGAATGLRLRATLVFDYPTPSALAGHLGTALAPAKPAARPRQLRQPTVSEPELAELELDELFDLIDGELGLS</sequence>
<feature type="domain" description="Carrier" evidence="10">
    <location>
        <begin position="903"/>
        <end position="978"/>
    </location>
</feature>
<comment type="pathway">
    <text evidence="1">Antibiotic biosynthesis.</text>
</comment>
<dbReference type="SMART" id="SM00825">
    <property type="entry name" value="PKS_KS"/>
    <property type="match status" value="2"/>
</dbReference>
<dbReference type="InterPro" id="IPR018201">
    <property type="entry name" value="Ketoacyl_synth_AS"/>
</dbReference>
<evidence type="ECO:0000259" key="10">
    <source>
        <dbReference type="PROSITE" id="PS50075"/>
    </source>
</evidence>
<feature type="domain" description="PKS/mFAS DH" evidence="12">
    <location>
        <begin position="2064"/>
        <end position="2332"/>
    </location>
</feature>
<dbReference type="FunFam" id="3.40.47.10:FF:000019">
    <property type="entry name" value="Polyketide synthase type I"/>
    <property type="match status" value="1"/>
</dbReference>
<evidence type="ECO:0000256" key="7">
    <source>
        <dbReference type="ARBA" id="ARBA00023315"/>
    </source>
</evidence>
<proteinExistence type="predicted"/>
<feature type="domain" description="Carrier" evidence="10">
    <location>
        <begin position="2800"/>
        <end position="2878"/>
    </location>
</feature>
<dbReference type="SUPFAM" id="SSF51735">
    <property type="entry name" value="NAD(P)-binding Rossmann-fold domains"/>
    <property type="match status" value="2"/>
</dbReference>
<dbReference type="InterPro" id="IPR016035">
    <property type="entry name" value="Acyl_Trfase/lysoPLipase"/>
</dbReference>
<dbReference type="InterPro" id="IPR001227">
    <property type="entry name" value="Ac_transferase_dom_sf"/>
</dbReference>
<dbReference type="Gene3D" id="3.40.366.10">
    <property type="entry name" value="Malonyl-Coenzyme A Acyl Carrier Protein, domain 2"/>
    <property type="match status" value="2"/>
</dbReference>
<feature type="compositionally biased region" description="Low complexity" evidence="9">
    <location>
        <begin position="1542"/>
        <end position="1556"/>
    </location>
</feature>
<dbReference type="SMART" id="SM00823">
    <property type="entry name" value="PKS_PP"/>
    <property type="match status" value="2"/>
</dbReference>
<dbReference type="SMART" id="SM00826">
    <property type="entry name" value="PKS_DH"/>
    <property type="match status" value="1"/>
</dbReference>
<dbReference type="PROSITE" id="PS52019">
    <property type="entry name" value="PKS_MFAS_DH"/>
    <property type="match status" value="1"/>
</dbReference>
<dbReference type="Gene3D" id="1.10.1200.10">
    <property type="entry name" value="ACP-like"/>
    <property type="match status" value="2"/>
</dbReference>
<dbReference type="SUPFAM" id="SSF53901">
    <property type="entry name" value="Thiolase-like"/>
    <property type="match status" value="2"/>
</dbReference>
<dbReference type="Gene3D" id="3.40.47.10">
    <property type="match status" value="2"/>
</dbReference>
<keyword evidence="2" id="KW-0596">Phosphopantetheine</keyword>
<accession>A0A401YVF4</accession>